<evidence type="ECO:0000256" key="7">
    <source>
        <dbReference type="ARBA" id="ARBA00022771"/>
    </source>
</evidence>
<feature type="domain" description="CHHC U11-48K-type" evidence="13">
    <location>
        <begin position="53"/>
        <end position="80"/>
    </location>
</feature>
<evidence type="ECO:0000256" key="3">
    <source>
        <dbReference type="ARBA" id="ARBA00022679"/>
    </source>
</evidence>
<keyword evidence="7 12" id="KW-0863">Zinc-finger</keyword>
<keyword evidence="8 12" id="KW-0862">Zinc</keyword>
<dbReference type="InterPro" id="IPR039044">
    <property type="entry name" value="Trm13"/>
</dbReference>
<dbReference type="PANTHER" id="PTHR12998:SF0">
    <property type="entry name" value="TRNA:M(4)X MODIFICATION ENZYME TRM13 HOMOLOG"/>
    <property type="match status" value="1"/>
</dbReference>
<comment type="function">
    <text evidence="12">tRNA methylase which 2'-O-methylates cytidine(4) in tRNA(Pro) and tRNA(Gly)(GCC), and adenosine(4) in tRNA(His).</text>
</comment>
<comment type="similarity">
    <text evidence="1 12">Belongs to the methyltransferase TRM13 family.</text>
</comment>
<evidence type="ECO:0000313" key="14">
    <source>
        <dbReference type="EnsemblMetazoa" id="XP_004922860.1"/>
    </source>
</evidence>
<dbReference type="PANTHER" id="PTHR12998">
    <property type="entry name" value="TRNA:M(4)X MODIFICATION ENZYME TRM13 HOMOLOG"/>
    <property type="match status" value="1"/>
</dbReference>
<evidence type="ECO:0000313" key="15">
    <source>
        <dbReference type="Proteomes" id="UP000005204"/>
    </source>
</evidence>
<dbReference type="Proteomes" id="UP000005204">
    <property type="component" value="Unassembled WGS sequence"/>
</dbReference>
<comment type="catalytic activity">
    <reaction evidence="11 12">
        <text>adenosine(4) in tRNA(His) + S-adenosyl-L-methionine = 2'-O-methyladenosine(4) in tRNA(His) + S-adenosyl-L-homocysteine + H(+)</text>
        <dbReference type="Rhea" id="RHEA:43196"/>
        <dbReference type="Rhea" id="RHEA-COMP:10401"/>
        <dbReference type="Rhea" id="RHEA-COMP:10402"/>
        <dbReference type="ChEBI" id="CHEBI:15378"/>
        <dbReference type="ChEBI" id="CHEBI:57856"/>
        <dbReference type="ChEBI" id="CHEBI:59789"/>
        <dbReference type="ChEBI" id="CHEBI:74411"/>
        <dbReference type="ChEBI" id="CHEBI:74477"/>
        <dbReference type="EC" id="2.1.1.225"/>
    </reaction>
</comment>
<evidence type="ECO:0000256" key="9">
    <source>
        <dbReference type="ARBA" id="ARBA00048165"/>
    </source>
</evidence>
<evidence type="ECO:0000256" key="6">
    <source>
        <dbReference type="ARBA" id="ARBA00022723"/>
    </source>
</evidence>
<proteinExistence type="inferred from homology"/>
<comment type="catalytic activity">
    <reaction evidence="10 12">
        <text>cytidine(4) in tRNA(Gly)(GCC) + S-adenosyl-L-methionine = 2'-O-methylcytidine(4) in tRNA(Gly)(GCC) + S-adenosyl-L-homocysteine + H(+)</text>
        <dbReference type="Rhea" id="RHEA:43192"/>
        <dbReference type="Rhea" id="RHEA-COMP:10399"/>
        <dbReference type="Rhea" id="RHEA-COMP:10400"/>
        <dbReference type="ChEBI" id="CHEBI:15378"/>
        <dbReference type="ChEBI" id="CHEBI:57856"/>
        <dbReference type="ChEBI" id="CHEBI:59789"/>
        <dbReference type="ChEBI" id="CHEBI:74495"/>
        <dbReference type="ChEBI" id="CHEBI:82748"/>
        <dbReference type="EC" id="2.1.1.225"/>
    </reaction>
</comment>
<keyword evidence="15" id="KW-1185">Reference proteome</keyword>
<dbReference type="OrthoDB" id="258806at2759"/>
<evidence type="ECO:0000256" key="4">
    <source>
        <dbReference type="ARBA" id="ARBA00022691"/>
    </source>
</evidence>
<reference evidence="14" key="2">
    <citation type="submission" date="2022-06" db="UniProtKB">
        <authorList>
            <consortium name="EnsemblMetazoa"/>
        </authorList>
    </citation>
    <scope>IDENTIFICATION</scope>
    <source>
        <strain evidence="14">p50T (Dazao)</strain>
    </source>
</reference>
<dbReference type="Pfam" id="PF05253">
    <property type="entry name" value="zf-U11-48K"/>
    <property type="match status" value="1"/>
</dbReference>
<keyword evidence="3 12" id="KW-0808">Transferase</keyword>
<keyword evidence="4 12" id="KW-0949">S-adenosyl-L-methionine</keyword>
<protein>
    <recommendedName>
        <fullName evidence="12">tRNA:m(4)X modification enzyme TRM13</fullName>
        <ecNumber evidence="12">2.1.1.225</ecNumber>
    </recommendedName>
</protein>
<reference evidence="15" key="1">
    <citation type="journal article" date="2008" name="Insect Biochem. Mol. Biol.">
        <title>The genome of a lepidopteran model insect, the silkworm Bombyx mori.</title>
        <authorList>
            <consortium name="International Silkworm Genome Consortium"/>
        </authorList>
    </citation>
    <scope>NUCLEOTIDE SEQUENCE [LARGE SCALE GENOMIC DNA]</scope>
    <source>
        <strain evidence="15">p50T</strain>
    </source>
</reference>
<dbReference type="OMA" id="HRCSWRS"/>
<evidence type="ECO:0000256" key="10">
    <source>
        <dbReference type="ARBA" id="ARBA00048635"/>
    </source>
</evidence>
<dbReference type="KEGG" id="bmor:101740311"/>
<dbReference type="InterPro" id="IPR022776">
    <property type="entry name" value="TRM13/UPF0224_CHHC_Znf_dom"/>
</dbReference>
<dbReference type="GO" id="GO:0106050">
    <property type="term" value="F:tRNA 2'-O-methyltransferase activity"/>
    <property type="evidence" value="ECO:0007669"/>
    <property type="project" value="UniProtKB-UniRule"/>
</dbReference>
<comment type="catalytic activity">
    <reaction evidence="9 12">
        <text>cytidine(4) in tRNA(Pro) + S-adenosyl-L-methionine = 2'-O-methylcytidine(4) in tRNA(Pro) + S-adenosyl-L-homocysteine + H(+)</text>
        <dbReference type="Rhea" id="RHEA:32767"/>
        <dbReference type="Rhea" id="RHEA-COMP:10397"/>
        <dbReference type="Rhea" id="RHEA-COMP:10398"/>
        <dbReference type="ChEBI" id="CHEBI:15378"/>
        <dbReference type="ChEBI" id="CHEBI:57856"/>
        <dbReference type="ChEBI" id="CHEBI:59789"/>
        <dbReference type="ChEBI" id="CHEBI:74495"/>
        <dbReference type="ChEBI" id="CHEBI:82748"/>
        <dbReference type="EC" id="2.1.1.225"/>
    </reaction>
</comment>
<dbReference type="AlphaFoldDB" id="A0A8R1WHN9"/>
<gene>
    <name evidence="14" type="primary">101740311</name>
</gene>
<evidence type="ECO:0000259" key="13">
    <source>
        <dbReference type="PROSITE" id="PS51800"/>
    </source>
</evidence>
<evidence type="ECO:0000256" key="8">
    <source>
        <dbReference type="ARBA" id="ARBA00022833"/>
    </source>
</evidence>
<dbReference type="GO" id="GO:0030488">
    <property type="term" value="P:tRNA methylation"/>
    <property type="evidence" value="ECO:0007669"/>
    <property type="project" value="InterPro"/>
</dbReference>
<evidence type="ECO:0000256" key="2">
    <source>
        <dbReference type="ARBA" id="ARBA00022603"/>
    </source>
</evidence>
<dbReference type="InterPro" id="IPR021721">
    <property type="entry name" value="Znf_CCCH-type_TRM13"/>
</dbReference>
<name>A0A8R1WHN9_BOMMO</name>
<dbReference type="EnsemblMetazoa" id="XM_004922803.4">
    <property type="protein sequence ID" value="XP_004922860.1"/>
    <property type="gene ID" value="LOC101740311"/>
</dbReference>
<evidence type="ECO:0000256" key="12">
    <source>
        <dbReference type="RuleBase" id="RU367103"/>
    </source>
</evidence>
<keyword evidence="5 12" id="KW-0819">tRNA processing</keyword>
<dbReference type="InterPro" id="IPR007871">
    <property type="entry name" value="Methyltransferase_TRM13"/>
</dbReference>
<keyword evidence="2 12" id="KW-0489">Methyltransferase</keyword>
<evidence type="ECO:0000256" key="5">
    <source>
        <dbReference type="ARBA" id="ARBA00022694"/>
    </source>
</evidence>
<dbReference type="PROSITE" id="PS51800">
    <property type="entry name" value="ZF_CHHC_U11_48K"/>
    <property type="match status" value="1"/>
</dbReference>
<sequence>MSKNIHSTKESNGPQCQYFVLRKKRLCRMTVRPGNQYCGEHQPPPNDCLSDKRIACPNDPKHTCYISKLEKHLTICNARQQDQPPYIEYNINTPITNAVPRILLSEIPGDIIIQVINKVNSLYDKFIKSNIVSIPERAIHAAVAPEFNEADRQESSRRHLRQTSSLLWLVEEENLVDNETCYVELGAGKGQLSFYAHTAWCAGAGSSVLLVDRATLRHKRDGRLRGRGAARLRAELAHLALHRVPAAATARRLVGLAKHLCGVATDYALRCMTSEGVLGKTRGVVIATCCHHRCEYSAYVGNRHLLDMGVTAEDLNAMLGLVSWATCGDGRNRLHRQNNPASDEHLATTETDHSNSEVGCDNNVPDEAPPAAATHEQLKHSLSREQREQVGRRAKALLDWGRKLYLEEKGFNVKLCHYVPIGVSPENVCIVATKM</sequence>
<dbReference type="Pfam" id="PF05206">
    <property type="entry name" value="TRM13"/>
    <property type="match status" value="1"/>
</dbReference>
<accession>A0A8R1WHN9</accession>
<evidence type="ECO:0000256" key="1">
    <source>
        <dbReference type="ARBA" id="ARBA00005265"/>
    </source>
</evidence>
<dbReference type="Pfam" id="PF11722">
    <property type="entry name" value="zf-TRM13_CCCH"/>
    <property type="match status" value="1"/>
</dbReference>
<keyword evidence="6 12" id="KW-0479">Metal-binding</keyword>
<evidence type="ECO:0000256" key="11">
    <source>
        <dbReference type="ARBA" id="ARBA00049393"/>
    </source>
</evidence>
<dbReference type="EC" id="2.1.1.225" evidence="12"/>
<dbReference type="GO" id="GO:0008270">
    <property type="term" value="F:zinc ion binding"/>
    <property type="evidence" value="ECO:0007669"/>
    <property type="project" value="UniProtKB-KW"/>
</dbReference>
<organism evidence="14 15">
    <name type="scientific">Bombyx mori</name>
    <name type="common">Silk moth</name>
    <dbReference type="NCBI Taxonomy" id="7091"/>
    <lineage>
        <taxon>Eukaryota</taxon>
        <taxon>Metazoa</taxon>
        <taxon>Ecdysozoa</taxon>
        <taxon>Arthropoda</taxon>
        <taxon>Hexapoda</taxon>
        <taxon>Insecta</taxon>
        <taxon>Pterygota</taxon>
        <taxon>Neoptera</taxon>
        <taxon>Endopterygota</taxon>
        <taxon>Lepidoptera</taxon>
        <taxon>Glossata</taxon>
        <taxon>Ditrysia</taxon>
        <taxon>Bombycoidea</taxon>
        <taxon>Bombycidae</taxon>
        <taxon>Bombycinae</taxon>
        <taxon>Bombyx</taxon>
    </lineage>
</organism>